<dbReference type="EMBL" id="AP023343">
    <property type="protein sequence ID" value="BCI92568.1"/>
    <property type="molecule type" value="Genomic_DNA"/>
</dbReference>
<dbReference type="Pfam" id="PF00440">
    <property type="entry name" value="TetR_N"/>
    <property type="match status" value="1"/>
</dbReference>
<dbReference type="FunFam" id="1.10.357.10:FF:000027">
    <property type="entry name" value="HTH-type transcriptional regulator EthR"/>
    <property type="match status" value="1"/>
</dbReference>
<accession>A0A7G1IUR1</accession>
<keyword evidence="2" id="KW-0678">Repressor</keyword>
<evidence type="ECO:0000256" key="4">
    <source>
        <dbReference type="ARBA" id="ARBA00023125"/>
    </source>
</evidence>
<dbReference type="FunFam" id="1.10.10.60:FF:000141">
    <property type="entry name" value="TetR family transcriptional regulator"/>
    <property type="match status" value="1"/>
</dbReference>
<comment type="subunit">
    <text evidence="1">Homodimer.</text>
</comment>
<evidence type="ECO:0000256" key="1">
    <source>
        <dbReference type="ARBA" id="ARBA00011738"/>
    </source>
</evidence>
<dbReference type="GO" id="GO:0000976">
    <property type="term" value="F:transcription cis-regulatory region binding"/>
    <property type="evidence" value="ECO:0007669"/>
    <property type="project" value="TreeGrafter"/>
</dbReference>
<dbReference type="InterPro" id="IPR001647">
    <property type="entry name" value="HTH_TetR"/>
</dbReference>
<evidence type="ECO:0000256" key="3">
    <source>
        <dbReference type="ARBA" id="ARBA00023015"/>
    </source>
</evidence>
<organism evidence="10 11">
    <name type="scientific">Mycobacterium kansasii</name>
    <dbReference type="NCBI Taxonomy" id="1768"/>
    <lineage>
        <taxon>Bacteria</taxon>
        <taxon>Bacillati</taxon>
        <taxon>Actinomycetota</taxon>
        <taxon>Actinomycetes</taxon>
        <taxon>Mycobacteriales</taxon>
        <taxon>Mycobacteriaceae</taxon>
        <taxon>Mycobacterium</taxon>
    </lineage>
</organism>
<dbReference type="Proteomes" id="UP000516380">
    <property type="component" value="Chromosome"/>
</dbReference>
<gene>
    <name evidence="10" type="primary">ethR</name>
    <name evidence="10" type="ORF">NIIDMKKI_77740</name>
</gene>
<feature type="domain" description="HTH tetR-type" evidence="9">
    <location>
        <begin position="49"/>
        <end position="109"/>
    </location>
</feature>
<evidence type="ECO:0000259" key="9">
    <source>
        <dbReference type="PROSITE" id="PS50977"/>
    </source>
</evidence>
<keyword evidence="11" id="KW-1185">Reference proteome</keyword>
<dbReference type="PANTHER" id="PTHR30055:SF184">
    <property type="entry name" value="HTH-TYPE TRANSCRIPTIONAL REGULATOR ETHR"/>
    <property type="match status" value="1"/>
</dbReference>
<dbReference type="PANTHER" id="PTHR30055">
    <property type="entry name" value="HTH-TYPE TRANSCRIPTIONAL REGULATOR RUTR"/>
    <property type="match status" value="1"/>
</dbReference>
<evidence type="ECO:0000256" key="7">
    <source>
        <dbReference type="ARBA" id="ARBA00070487"/>
    </source>
</evidence>
<dbReference type="InterPro" id="IPR036271">
    <property type="entry name" value="Tet_transcr_reg_TetR-rel_C_sf"/>
</dbReference>
<dbReference type="PRINTS" id="PR00455">
    <property type="entry name" value="HTHTETR"/>
</dbReference>
<evidence type="ECO:0000256" key="8">
    <source>
        <dbReference type="PROSITE-ProRule" id="PRU00335"/>
    </source>
</evidence>
<evidence type="ECO:0000313" key="10">
    <source>
        <dbReference type="EMBL" id="BCI92568.1"/>
    </source>
</evidence>
<comment type="function">
    <text evidence="6">Involved in the repression of the monooxygenase EthA which is responsible of the formation of the active metabolite of ethionamide (ETH).</text>
</comment>
<sequence length="254" mass="28244">MEPRYQRDVECVNVVSKLSTRGKLRVVATSPTGQASLHRGRRTARPSGDDRELAILVTAEKLLKDRPLADISVDDLAKGAGISRPTFYFYFPSKEAVLLTLLDRVVTEADTALENLIQAPDADRDTMWRTGINVFFETFGSHKAVTRAGQAARATSAEVRHLWSTFMQKWISYTAEVIETERDRGAAPVTVPALELATALNLMNERTLFASFAAEQPCVPEAHVLDTLVHIWVSSIYGEGINPGGQSWRNRFRL</sequence>
<dbReference type="SUPFAM" id="SSF46689">
    <property type="entry name" value="Homeodomain-like"/>
    <property type="match status" value="1"/>
</dbReference>
<evidence type="ECO:0000256" key="6">
    <source>
        <dbReference type="ARBA" id="ARBA00060023"/>
    </source>
</evidence>
<dbReference type="AlphaFoldDB" id="A0A7G1IUR1"/>
<dbReference type="Gene3D" id="1.10.10.60">
    <property type="entry name" value="Homeodomain-like"/>
    <property type="match status" value="1"/>
</dbReference>
<proteinExistence type="predicted"/>
<dbReference type="GO" id="GO:0003700">
    <property type="term" value="F:DNA-binding transcription factor activity"/>
    <property type="evidence" value="ECO:0007669"/>
    <property type="project" value="TreeGrafter"/>
</dbReference>
<evidence type="ECO:0000313" key="11">
    <source>
        <dbReference type="Proteomes" id="UP000516380"/>
    </source>
</evidence>
<keyword evidence="3" id="KW-0805">Transcription regulation</keyword>
<name>A0A7G1IUR1_MYCKA</name>
<keyword evidence="4 8" id="KW-0238">DNA-binding</keyword>
<dbReference type="InterPro" id="IPR009057">
    <property type="entry name" value="Homeodomain-like_sf"/>
</dbReference>
<evidence type="ECO:0000256" key="5">
    <source>
        <dbReference type="ARBA" id="ARBA00023163"/>
    </source>
</evidence>
<dbReference type="GO" id="GO:0045892">
    <property type="term" value="P:negative regulation of DNA-templated transcription"/>
    <property type="evidence" value="ECO:0007669"/>
    <property type="project" value="UniProtKB-ARBA"/>
</dbReference>
<dbReference type="InterPro" id="IPR049397">
    <property type="entry name" value="EthR_C"/>
</dbReference>
<dbReference type="PROSITE" id="PS50977">
    <property type="entry name" value="HTH_TETR_2"/>
    <property type="match status" value="1"/>
</dbReference>
<feature type="DNA-binding region" description="H-T-H motif" evidence="8">
    <location>
        <begin position="72"/>
        <end position="91"/>
    </location>
</feature>
<protein>
    <recommendedName>
        <fullName evidence="7">HTH-type transcriptional regulator EthR</fullName>
    </recommendedName>
</protein>
<dbReference type="InterPro" id="IPR050109">
    <property type="entry name" value="HTH-type_TetR-like_transc_reg"/>
</dbReference>
<reference evidence="10 11" key="1">
    <citation type="submission" date="2020-07" db="EMBL/GenBank/DDBJ databases">
        <title>Mycobacterium kansasii (former subtype) with zoonotic potential isolated from diseased indoor pet cat, Japan.</title>
        <authorList>
            <person name="Fukano H."/>
            <person name="Terazono T."/>
            <person name="Hoshino Y."/>
        </authorList>
    </citation>
    <scope>NUCLEOTIDE SEQUENCE [LARGE SCALE GENOMIC DNA]</scope>
    <source>
        <strain evidence="10 11">Kuro-I</strain>
    </source>
</reference>
<keyword evidence="5" id="KW-0804">Transcription</keyword>
<dbReference type="Pfam" id="PF21313">
    <property type="entry name" value="EthR_C"/>
    <property type="match status" value="1"/>
</dbReference>
<dbReference type="SUPFAM" id="SSF48498">
    <property type="entry name" value="Tetracyclin repressor-like, C-terminal domain"/>
    <property type="match status" value="1"/>
</dbReference>
<dbReference type="Gene3D" id="1.10.357.10">
    <property type="entry name" value="Tetracycline Repressor, domain 2"/>
    <property type="match status" value="1"/>
</dbReference>
<evidence type="ECO:0000256" key="2">
    <source>
        <dbReference type="ARBA" id="ARBA00022491"/>
    </source>
</evidence>